<proteinExistence type="predicted"/>
<protein>
    <submittedName>
        <fullName evidence="2">Uncharacterized protein</fullName>
    </submittedName>
</protein>
<dbReference type="EMBL" id="CP111017">
    <property type="protein sequence ID" value="WAR09225.1"/>
    <property type="molecule type" value="Genomic_DNA"/>
</dbReference>
<sequence>MGSKTLVKQNSSFEDPLTVHPWDNLKNSLIEELTDDDLNREKDDLGQLMNDLLEVLSKELSSKSNMLFEDLPDLYKKKMLIDSIVKMSSQHTSKKGKEYLYESLEMYNAMLSEICRGGVPSIEQSDESIFLELAELIKKGEPPVRSGLDSEYKEAMDAIQAGDATRIDDHNVATFELGKFSKLIPESRRYKSDYDTQEKVRQDVDQDLDNSTNESEKGSESDSNDNSKSISTSDGYGALVIQSEKSQNAKDVSTIFISEAPSSSIAKQTKVLVRQYGIEEHIPETFHADMDTNQDGDVVTMGHNSQSRQSRLSQASDTSSGYFSLKRTSSLTESRRHSTISSFGSEASQTDSCFDASDGEDADDNREEVNEPQPKVHKMENDIDVCKMKLGEG</sequence>
<feature type="region of interest" description="Disordered" evidence="1">
    <location>
        <begin position="191"/>
        <end position="233"/>
    </location>
</feature>
<feature type="compositionally biased region" description="Polar residues" evidence="1">
    <location>
        <begin position="224"/>
        <end position="233"/>
    </location>
</feature>
<reference evidence="2" key="1">
    <citation type="submission" date="2022-11" db="EMBL/GenBank/DDBJ databases">
        <title>Centuries of genome instability and evolution in soft-shell clam transmissible cancer (bioRxiv).</title>
        <authorList>
            <person name="Hart S.F.M."/>
            <person name="Yonemitsu M.A."/>
            <person name="Giersch R.M."/>
            <person name="Beal B.F."/>
            <person name="Arriagada G."/>
            <person name="Davis B.W."/>
            <person name="Ostrander E.A."/>
            <person name="Goff S.P."/>
            <person name="Metzger M.J."/>
        </authorList>
    </citation>
    <scope>NUCLEOTIDE SEQUENCE</scope>
    <source>
        <strain evidence="2">MELC-2E11</strain>
        <tissue evidence="2">Siphon/mantle</tissue>
    </source>
</reference>
<feature type="compositionally biased region" description="Polar residues" evidence="1">
    <location>
        <begin position="339"/>
        <end position="352"/>
    </location>
</feature>
<feature type="compositionally biased region" description="Low complexity" evidence="1">
    <location>
        <begin position="305"/>
        <end position="316"/>
    </location>
</feature>
<evidence type="ECO:0000313" key="2">
    <source>
        <dbReference type="EMBL" id="WAR09225.1"/>
    </source>
</evidence>
<name>A0ABY7EH82_MYAAR</name>
<organism evidence="2 3">
    <name type="scientific">Mya arenaria</name>
    <name type="common">Soft-shell clam</name>
    <dbReference type="NCBI Taxonomy" id="6604"/>
    <lineage>
        <taxon>Eukaryota</taxon>
        <taxon>Metazoa</taxon>
        <taxon>Spiralia</taxon>
        <taxon>Lophotrochozoa</taxon>
        <taxon>Mollusca</taxon>
        <taxon>Bivalvia</taxon>
        <taxon>Autobranchia</taxon>
        <taxon>Heteroconchia</taxon>
        <taxon>Euheterodonta</taxon>
        <taxon>Imparidentia</taxon>
        <taxon>Neoheterodontei</taxon>
        <taxon>Myida</taxon>
        <taxon>Myoidea</taxon>
        <taxon>Myidae</taxon>
        <taxon>Mya</taxon>
    </lineage>
</organism>
<keyword evidence="3" id="KW-1185">Reference proteome</keyword>
<dbReference type="Proteomes" id="UP001164746">
    <property type="component" value="Chromosome 6"/>
</dbReference>
<feature type="compositionally biased region" description="Polar residues" evidence="1">
    <location>
        <begin position="317"/>
        <end position="332"/>
    </location>
</feature>
<accession>A0ABY7EH82</accession>
<feature type="region of interest" description="Disordered" evidence="1">
    <location>
        <begin position="302"/>
        <end position="383"/>
    </location>
</feature>
<evidence type="ECO:0000256" key="1">
    <source>
        <dbReference type="SAM" id="MobiDB-lite"/>
    </source>
</evidence>
<feature type="compositionally biased region" description="Acidic residues" evidence="1">
    <location>
        <begin position="357"/>
        <end position="366"/>
    </location>
</feature>
<gene>
    <name evidence="2" type="ORF">MAR_019183</name>
</gene>
<feature type="compositionally biased region" description="Basic and acidic residues" evidence="1">
    <location>
        <begin position="191"/>
        <end position="204"/>
    </location>
</feature>
<evidence type="ECO:0000313" key="3">
    <source>
        <dbReference type="Proteomes" id="UP001164746"/>
    </source>
</evidence>